<dbReference type="GO" id="GO:0005886">
    <property type="term" value="C:plasma membrane"/>
    <property type="evidence" value="ECO:0007669"/>
    <property type="project" value="UniProtKB-SubCell"/>
</dbReference>
<keyword evidence="11" id="KW-1185">Reference proteome</keyword>
<feature type="transmembrane region" description="Helical" evidence="9">
    <location>
        <begin position="12"/>
        <end position="28"/>
    </location>
</feature>
<keyword evidence="3" id="KW-1003">Cell membrane</keyword>
<evidence type="ECO:0000256" key="1">
    <source>
        <dbReference type="ARBA" id="ARBA00004429"/>
    </source>
</evidence>
<protein>
    <submittedName>
        <fullName evidence="10">YeeE/YedE family protein</fullName>
    </submittedName>
</protein>
<keyword evidence="7 9" id="KW-0472">Membrane</keyword>
<feature type="transmembrane region" description="Helical" evidence="9">
    <location>
        <begin position="163"/>
        <end position="184"/>
    </location>
</feature>
<keyword evidence="6 9" id="KW-1133">Transmembrane helix</keyword>
<evidence type="ECO:0000256" key="5">
    <source>
        <dbReference type="ARBA" id="ARBA00022692"/>
    </source>
</evidence>
<name>A0A1B7Z876_9FLAO</name>
<feature type="transmembrane region" description="Helical" evidence="9">
    <location>
        <begin position="62"/>
        <end position="81"/>
    </location>
</feature>
<evidence type="ECO:0000256" key="4">
    <source>
        <dbReference type="ARBA" id="ARBA00022519"/>
    </source>
</evidence>
<sequence length="186" mass="19867">MNIIYEPWPWYIGGPLIALVMFLLLFAGRKFGMSSNLRTACAAMGAGKVADYFNYDWKSKRWNLMVVLGAIIGGFIASHFMGNSAVAINPKVAQQLAEDYQITSAGESYLPPEIFSVEALGDPFIIAVLLVGGILVGFGARYGGGCTSGHGVSGLSNLQIPSLIAVIGFFIGGLIMVHLLYPLIFA</sequence>
<evidence type="ECO:0000313" key="10">
    <source>
        <dbReference type="EMBL" id="OBR38938.1"/>
    </source>
</evidence>
<dbReference type="STRING" id="1836467.BTR34_17740"/>
<gene>
    <name evidence="10" type="ORF">A9200_04540</name>
</gene>
<accession>A0A1B7Z876</accession>
<evidence type="ECO:0000256" key="8">
    <source>
        <dbReference type="ARBA" id="ARBA00035655"/>
    </source>
</evidence>
<dbReference type="OrthoDB" id="9814020at2"/>
<comment type="similarity">
    <text evidence="8">Belongs to the TsuA/YedE (TC 9.B.102) family.</text>
</comment>
<dbReference type="RefSeq" id="WP_068484758.1">
    <property type="nucleotide sequence ID" value="NZ_CP018760.1"/>
</dbReference>
<proteinExistence type="inferred from homology"/>
<keyword evidence="2" id="KW-0813">Transport</keyword>
<evidence type="ECO:0000256" key="3">
    <source>
        <dbReference type="ARBA" id="ARBA00022475"/>
    </source>
</evidence>
<keyword evidence="4" id="KW-0997">Cell inner membrane</keyword>
<comment type="subcellular location">
    <subcellularLocation>
        <location evidence="1">Cell inner membrane</location>
        <topology evidence="1">Multi-pass membrane protein</topology>
    </subcellularLocation>
</comment>
<feature type="transmembrane region" description="Helical" evidence="9">
    <location>
        <begin position="124"/>
        <end position="142"/>
    </location>
</feature>
<evidence type="ECO:0000256" key="2">
    <source>
        <dbReference type="ARBA" id="ARBA00022448"/>
    </source>
</evidence>
<evidence type="ECO:0000313" key="11">
    <source>
        <dbReference type="Proteomes" id="UP000092164"/>
    </source>
</evidence>
<dbReference type="Proteomes" id="UP000092164">
    <property type="component" value="Unassembled WGS sequence"/>
</dbReference>
<dbReference type="InterPro" id="IPR007272">
    <property type="entry name" value="Sulf_transp_TsuA/YedE"/>
</dbReference>
<reference evidence="11" key="1">
    <citation type="submission" date="2016-06" db="EMBL/GenBank/DDBJ databases">
        <authorList>
            <person name="Zhan P."/>
        </authorList>
    </citation>
    <scope>NUCLEOTIDE SEQUENCE [LARGE SCALE GENOMIC DNA]</scope>
    <source>
        <strain evidence="11">T28</strain>
    </source>
</reference>
<evidence type="ECO:0000256" key="7">
    <source>
        <dbReference type="ARBA" id="ARBA00023136"/>
    </source>
</evidence>
<organism evidence="10 11">
    <name type="scientific">Maribacter hydrothermalis</name>
    <dbReference type="NCBI Taxonomy" id="1836467"/>
    <lineage>
        <taxon>Bacteria</taxon>
        <taxon>Pseudomonadati</taxon>
        <taxon>Bacteroidota</taxon>
        <taxon>Flavobacteriia</taxon>
        <taxon>Flavobacteriales</taxon>
        <taxon>Flavobacteriaceae</taxon>
        <taxon>Maribacter</taxon>
    </lineage>
</organism>
<dbReference type="Pfam" id="PF04143">
    <property type="entry name" value="Sulf_transp"/>
    <property type="match status" value="2"/>
</dbReference>
<evidence type="ECO:0000256" key="9">
    <source>
        <dbReference type="SAM" id="Phobius"/>
    </source>
</evidence>
<dbReference type="AlphaFoldDB" id="A0A1B7Z876"/>
<comment type="caution">
    <text evidence="10">The sequence shown here is derived from an EMBL/GenBank/DDBJ whole genome shotgun (WGS) entry which is preliminary data.</text>
</comment>
<evidence type="ECO:0000256" key="6">
    <source>
        <dbReference type="ARBA" id="ARBA00022989"/>
    </source>
</evidence>
<keyword evidence="5 9" id="KW-0812">Transmembrane</keyword>
<dbReference type="EMBL" id="LZFP01000012">
    <property type="protein sequence ID" value="OBR38938.1"/>
    <property type="molecule type" value="Genomic_DNA"/>
</dbReference>
<dbReference type="PANTHER" id="PTHR30574">
    <property type="entry name" value="INNER MEMBRANE PROTEIN YEDE"/>
    <property type="match status" value="1"/>
</dbReference>
<dbReference type="KEGG" id="mart:BTR34_17740"/>
<dbReference type="PANTHER" id="PTHR30574:SF1">
    <property type="entry name" value="SULPHUR TRANSPORT DOMAIN-CONTAINING PROTEIN"/>
    <property type="match status" value="1"/>
</dbReference>